<evidence type="ECO:0008006" key="3">
    <source>
        <dbReference type="Google" id="ProtNLM"/>
    </source>
</evidence>
<dbReference type="SUPFAM" id="SSF49785">
    <property type="entry name" value="Galactose-binding domain-like"/>
    <property type="match status" value="1"/>
</dbReference>
<dbReference type="KEGG" id="sphi:TS85_01365"/>
<accession>A0A7U5BEE6</accession>
<name>A0A7U5BEE6_9SPHN</name>
<reference evidence="1 2" key="1">
    <citation type="journal article" date="2015" name="Int. J. Syst. Evol. Microbiol.">
        <title>Sphingomonas hengshuiensis sp. nov., isolated from lake wetland.</title>
        <authorList>
            <person name="Wei S."/>
            <person name="Wang T."/>
            <person name="Liu H."/>
            <person name="Zhang C."/>
            <person name="Guo J."/>
            <person name="Wang Q."/>
            <person name="Liang K."/>
            <person name="Zhang Z."/>
        </authorList>
    </citation>
    <scope>NUCLEOTIDE SEQUENCE [LARGE SCALE GENOMIC DNA]</scope>
    <source>
        <strain evidence="1 2">WHSC-8</strain>
    </source>
</reference>
<sequence>MIFAVMVFGAVSPAAAQSRAPIRVYDDALALGWNNWSFAVDAALDAGHVHDGKAAIAVTAKPWGCLAINAGSPLDVAGLTTLSFWIDGGAQGGQTLSVILNGEKGVASAVNLPPLVKGWNHIAVPLADAGLASGMLTAIWVRNSSGSPAETYFIDDIELR</sequence>
<protein>
    <recommendedName>
        <fullName evidence="3">CBM11 domain-containing protein</fullName>
    </recommendedName>
</protein>
<dbReference type="AlphaFoldDB" id="A0A7U5BEE6"/>
<keyword evidence="2" id="KW-1185">Reference proteome</keyword>
<gene>
    <name evidence="1" type="ORF">TS85_01365</name>
</gene>
<dbReference type="InterPro" id="IPR008979">
    <property type="entry name" value="Galactose-bd-like_sf"/>
</dbReference>
<dbReference type="Proteomes" id="UP000032300">
    <property type="component" value="Chromosome"/>
</dbReference>
<reference evidence="1 2" key="2">
    <citation type="submission" date="2015-02" db="EMBL/GenBank/DDBJ databases">
        <title>The complete genome of Sphingomonas hengshuiensis sp. WHSC-8 isolated from soil of Hengshui Lake.</title>
        <authorList>
            <person name="Wei S."/>
            <person name="Guo J."/>
            <person name="Su C."/>
            <person name="Wu R."/>
            <person name="Zhang Z."/>
            <person name="Liang K."/>
            <person name="Li H."/>
            <person name="Wang T."/>
            <person name="Liu H."/>
            <person name="Zhang C."/>
            <person name="Li Z."/>
            <person name="Wang Q."/>
            <person name="Meng J."/>
        </authorList>
    </citation>
    <scope>NUCLEOTIDE SEQUENCE [LARGE SCALE GENOMIC DNA]</scope>
    <source>
        <strain evidence="1 2">WHSC-8</strain>
    </source>
</reference>
<dbReference type="Gene3D" id="2.60.120.430">
    <property type="entry name" value="Galactose-binding lectin"/>
    <property type="match status" value="1"/>
</dbReference>
<evidence type="ECO:0000313" key="2">
    <source>
        <dbReference type="Proteomes" id="UP000032300"/>
    </source>
</evidence>
<proteinExistence type="predicted"/>
<evidence type="ECO:0000313" key="1">
    <source>
        <dbReference type="EMBL" id="AJP70763.1"/>
    </source>
</evidence>
<dbReference type="EMBL" id="CP010836">
    <property type="protein sequence ID" value="AJP70763.1"/>
    <property type="molecule type" value="Genomic_DNA"/>
</dbReference>
<organism evidence="1 2">
    <name type="scientific">Sphingomonas hengshuiensis</name>
    <dbReference type="NCBI Taxonomy" id="1609977"/>
    <lineage>
        <taxon>Bacteria</taxon>
        <taxon>Pseudomonadati</taxon>
        <taxon>Pseudomonadota</taxon>
        <taxon>Alphaproteobacteria</taxon>
        <taxon>Sphingomonadales</taxon>
        <taxon>Sphingomonadaceae</taxon>
        <taxon>Sphingomonas</taxon>
    </lineage>
</organism>